<feature type="DNA-binding region" description="H-T-H motif" evidence="2">
    <location>
        <begin position="32"/>
        <end position="51"/>
    </location>
</feature>
<sequence>MDNVDRRIIKSQKAIQSAFLTMLIEDGFDEISVKKITETADVGRKTFYLHYIDKYDLLDTIVNQRLEELAEICEQKKDKGFIEGTIIWFHYFEQHKAFFSALFASKSTVSFRDQLLGFIMDQLIKKIDKSDPEKDNEILLKFLSMATLGIVESYVLNQLKGSMELVATEVGELIMQTISLAGQKNSST</sequence>
<dbReference type="AlphaFoldDB" id="A0A7X3IEW3"/>
<comment type="caution">
    <text evidence="4">The sequence shown here is derived from an EMBL/GenBank/DDBJ whole genome shotgun (WGS) entry which is preliminary data.</text>
</comment>
<dbReference type="InterPro" id="IPR001647">
    <property type="entry name" value="HTH_TetR"/>
</dbReference>
<name>A0A7X3IEW3_9BACL</name>
<evidence type="ECO:0000256" key="1">
    <source>
        <dbReference type="ARBA" id="ARBA00023125"/>
    </source>
</evidence>
<dbReference type="InterPro" id="IPR009057">
    <property type="entry name" value="Homeodomain-like_sf"/>
</dbReference>
<dbReference type="RefSeq" id="WP_160495656.1">
    <property type="nucleotide sequence ID" value="NZ_WUBI01000001.1"/>
</dbReference>
<dbReference type="GO" id="GO:0003677">
    <property type="term" value="F:DNA binding"/>
    <property type="evidence" value="ECO:0007669"/>
    <property type="project" value="UniProtKB-UniRule"/>
</dbReference>
<evidence type="ECO:0000313" key="4">
    <source>
        <dbReference type="EMBL" id="MWV42016.1"/>
    </source>
</evidence>
<keyword evidence="1 2" id="KW-0238">DNA-binding</keyword>
<protein>
    <submittedName>
        <fullName evidence="4">TetR family transcriptional regulator</fullName>
    </submittedName>
</protein>
<dbReference type="InterPro" id="IPR050624">
    <property type="entry name" value="HTH-type_Tx_Regulator"/>
</dbReference>
<evidence type="ECO:0000256" key="2">
    <source>
        <dbReference type="PROSITE-ProRule" id="PRU00335"/>
    </source>
</evidence>
<organism evidence="4 5">
    <name type="scientific">Paenibacillus dendrobii</name>
    <dbReference type="NCBI Taxonomy" id="2691084"/>
    <lineage>
        <taxon>Bacteria</taxon>
        <taxon>Bacillati</taxon>
        <taxon>Bacillota</taxon>
        <taxon>Bacilli</taxon>
        <taxon>Bacillales</taxon>
        <taxon>Paenibacillaceae</taxon>
        <taxon>Paenibacillus</taxon>
    </lineage>
</organism>
<dbReference type="Pfam" id="PF00440">
    <property type="entry name" value="TetR_N"/>
    <property type="match status" value="1"/>
</dbReference>
<dbReference type="SUPFAM" id="SSF46689">
    <property type="entry name" value="Homeodomain-like"/>
    <property type="match status" value="1"/>
</dbReference>
<dbReference type="PANTHER" id="PTHR43479:SF7">
    <property type="entry name" value="TETR-FAMILY TRANSCRIPTIONAL REGULATOR"/>
    <property type="match status" value="1"/>
</dbReference>
<gene>
    <name evidence="4" type="ORF">GRF59_00075</name>
</gene>
<evidence type="ECO:0000259" key="3">
    <source>
        <dbReference type="PROSITE" id="PS50977"/>
    </source>
</evidence>
<accession>A0A7X3IEW3</accession>
<dbReference type="Pfam" id="PF14278">
    <property type="entry name" value="TetR_C_8"/>
    <property type="match status" value="1"/>
</dbReference>
<evidence type="ECO:0000313" key="5">
    <source>
        <dbReference type="Proteomes" id="UP000460318"/>
    </source>
</evidence>
<dbReference type="Proteomes" id="UP000460318">
    <property type="component" value="Unassembled WGS sequence"/>
</dbReference>
<dbReference type="Gene3D" id="1.10.357.10">
    <property type="entry name" value="Tetracycline Repressor, domain 2"/>
    <property type="match status" value="1"/>
</dbReference>
<dbReference type="InterPro" id="IPR039532">
    <property type="entry name" value="TetR_C_Firmicutes"/>
</dbReference>
<proteinExistence type="predicted"/>
<feature type="domain" description="HTH tetR-type" evidence="3">
    <location>
        <begin position="9"/>
        <end position="69"/>
    </location>
</feature>
<dbReference type="PANTHER" id="PTHR43479">
    <property type="entry name" value="ACREF/ENVCD OPERON REPRESSOR-RELATED"/>
    <property type="match status" value="1"/>
</dbReference>
<dbReference type="PROSITE" id="PS50977">
    <property type="entry name" value="HTH_TETR_2"/>
    <property type="match status" value="1"/>
</dbReference>
<dbReference type="EMBL" id="WUBI01000001">
    <property type="protein sequence ID" value="MWV42016.1"/>
    <property type="molecule type" value="Genomic_DNA"/>
</dbReference>
<keyword evidence="5" id="KW-1185">Reference proteome</keyword>
<reference evidence="4 5" key="1">
    <citation type="submission" date="2019-12" db="EMBL/GenBank/DDBJ databases">
        <title>Paenibacillus sp. nov., an endophytic bacterium isolated from the stem of Dendrobium.</title>
        <authorList>
            <person name="Zhao R."/>
        </authorList>
    </citation>
    <scope>NUCLEOTIDE SEQUENCE [LARGE SCALE GENOMIC DNA]</scope>
    <source>
        <strain evidence="4 5">HJL G12</strain>
    </source>
</reference>